<gene>
    <name evidence="1" type="ORF">AMJ40_07030</name>
</gene>
<comment type="caution">
    <text evidence="1">The sequence shown here is derived from an EMBL/GenBank/DDBJ whole genome shotgun (WGS) entry which is preliminary data.</text>
</comment>
<name>A0A0S7WF05_UNCT6</name>
<sequence length="86" mass="9821">MAGPGAVFFRSDLKGGDGMPRFRVQDFWFLEKSPTSAHSIKNKISDLIYCSTWSRAKVESVNPDTGEYRIVLTGTLEREESKWDEF</sequence>
<dbReference type="EMBL" id="LIZT01000102">
    <property type="protein sequence ID" value="KPJ48687.1"/>
    <property type="molecule type" value="Genomic_DNA"/>
</dbReference>
<evidence type="ECO:0000313" key="2">
    <source>
        <dbReference type="Proteomes" id="UP000051124"/>
    </source>
</evidence>
<protein>
    <submittedName>
        <fullName evidence="1">Uncharacterized protein</fullName>
    </submittedName>
</protein>
<dbReference type="Proteomes" id="UP000051124">
    <property type="component" value="Unassembled WGS sequence"/>
</dbReference>
<proteinExistence type="predicted"/>
<evidence type="ECO:0000313" key="1">
    <source>
        <dbReference type="EMBL" id="KPJ48687.1"/>
    </source>
</evidence>
<reference evidence="1 2" key="1">
    <citation type="journal article" date="2015" name="Microbiome">
        <title>Genomic resolution of linkages in carbon, nitrogen, and sulfur cycling among widespread estuary sediment bacteria.</title>
        <authorList>
            <person name="Baker B.J."/>
            <person name="Lazar C.S."/>
            <person name="Teske A.P."/>
            <person name="Dick G.J."/>
        </authorList>
    </citation>
    <scope>NUCLEOTIDE SEQUENCE [LARGE SCALE GENOMIC DNA]</scope>
    <source>
        <strain evidence="1">DG_26</strain>
    </source>
</reference>
<organism evidence="1 2">
    <name type="scientific">candidate division TA06 bacterium DG_26</name>
    <dbReference type="NCBI Taxonomy" id="1703771"/>
    <lineage>
        <taxon>Bacteria</taxon>
        <taxon>Bacteria division TA06</taxon>
    </lineage>
</organism>
<dbReference type="AlphaFoldDB" id="A0A0S7WF05"/>
<accession>A0A0S7WF05</accession>